<name>A0ABU0HJP3_9HYPH</name>
<feature type="region of interest" description="Disordered" evidence="1">
    <location>
        <begin position="43"/>
        <end position="62"/>
    </location>
</feature>
<dbReference type="Proteomes" id="UP001236369">
    <property type="component" value="Unassembled WGS sequence"/>
</dbReference>
<dbReference type="InterPro" id="IPR011723">
    <property type="entry name" value="Znf/thioredoxin_put"/>
</dbReference>
<protein>
    <submittedName>
        <fullName evidence="3">Zn finger-like uncharacterized protein</fullName>
    </submittedName>
</protein>
<accession>A0ABU0HJP3</accession>
<reference evidence="3 4" key="1">
    <citation type="submission" date="2023-07" db="EMBL/GenBank/DDBJ databases">
        <title>Genomic Encyclopedia of Type Strains, Phase IV (KMG-IV): sequencing the most valuable type-strain genomes for metagenomic binning, comparative biology and taxonomic classification.</title>
        <authorList>
            <person name="Goeker M."/>
        </authorList>
    </citation>
    <scope>NUCLEOTIDE SEQUENCE [LARGE SCALE GENOMIC DNA]</scope>
    <source>
        <strain evidence="3 4">DSM 19562</strain>
    </source>
</reference>
<evidence type="ECO:0000259" key="2">
    <source>
        <dbReference type="Pfam" id="PF13717"/>
    </source>
</evidence>
<dbReference type="EMBL" id="JAUSVV010000003">
    <property type="protein sequence ID" value="MDQ0442533.1"/>
    <property type="molecule type" value="Genomic_DNA"/>
</dbReference>
<organism evidence="3 4">
    <name type="scientific">Methylobacterium persicinum</name>
    <dbReference type="NCBI Taxonomy" id="374426"/>
    <lineage>
        <taxon>Bacteria</taxon>
        <taxon>Pseudomonadati</taxon>
        <taxon>Pseudomonadota</taxon>
        <taxon>Alphaproteobacteria</taxon>
        <taxon>Hyphomicrobiales</taxon>
        <taxon>Methylobacteriaceae</taxon>
        <taxon>Methylobacterium</taxon>
    </lineage>
</organism>
<feature type="domain" description="Zinc finger/thioredoxin putative" evidence="2">
    <location>
        <begin position="1"/>
        <end position="36"/>
    </location>
</feature>
<evidence type="ECO:0000256" key="1">
    <source>
        <dbReference type="SAM" id="MobiDB-lite"/>
    </source>
</evidence>
<dbReference type="RefSeq" id="WP_238248607.1">
    <property type="nucleotide sequence ID" value="NZ_BPQX01000021.1"/>
</dbReference>
<proteinExistence type="predicted"/>
<feature type="region of interest" description="Disordered" evidence="1">
    <location>
        <begin position="74"/>
        <end position="117"/>
    </location>
</feature>
<sequence length="265" mass="27485">MLITCPTCASSYRIDAAKIGPEGKSVRCAACRETWFITPDAAEEEAPEAALATQDEAPSDPVADAAWEEATAAVRDNAVPEGDGADKEPAPRKRKPPGKKAPARKGGAKRRPSSGKGFPLSPPAIGLLVLLAALPIACLARSSVVGLVPRTASLFSAIGLPVNRRGLEIRDVVAFQSPAAEDRGAELVVEGDLVGVGQGDVPVPGLQIEISDAAGKPLRVFPARAPRSVLGAGETARFRARLADPPAAGRGVLLRFADAETTDRH</sequence>
<keyword evidence="4" id="KW-1185">Reference proteome</keyword>
<gene>
    <name evidence="3" type="ORF">QO016_002027</name>
</gene>
<feature type="compositionally biased region" description="Basic residues" evidence="1">
    <location>
        <begin position="92"/>
        <end position="113"/>
    </location>
</feature>
<dbReference type="Pfam" id="PF13717">
    <property type="entry name" value="Zn_ribbon_4"/>
    <property type="match status" value="1"/>
</dbReference>
<dbReference type="NCBIfam" id="TIGR02098">
    <property type="entry name" value="MJ0042_CXXC"/>
    <property type="match status" value="1"/>
</dbReference>
<evidence type="ECO:0000313" key="3">
    <source>
        <dbReference type="EMBL" id="MDQ0442533.1"/>
    </source>
</evidence>
<comment type="caution">
    <text evidence="3">The sequence shown here is derived from an EMBL/GenBank/DDBJ whole genome shotgun (WGS) entry which is preliminary data.</text>
</comment>
<evidence type="ECO:0000313" key="4">
    <source>
        <dbReference type="Proteomes" id="UP001236369"/>
    </source>
</evidence>